<protein>
    <recommendedName>
        <fullName evidence="2">Alpha-1,3/1,6-mannosyltransferase ALG2</fullName>
        <ecNumber evidence="2">2.4.1.132</ecNumber>
        <ecNumber evidence="2">2.4.1.257</ecNumber>
    </recommendedName>
    <alternativeName>
        <fullName evidence="2">GDP-Man:Man(1)GlcNAc(2)-PP-Dol alpha-1,3-mannosyltransferase</fullName>
    </alternativeName>
</protein>
<feature type="transmembrane region" description="Helical" evidence="2">
    <location>
        <begin position="113"/>
        <end position="138"/>
    </location>
</feature>
<comment type="similarity">
    <text evidence="2">Belongs to the glycosyltransferase group 1 family.</text>
</comment>
<keyword evidence="1 2" id="KW-0328">Glycosyltransferase</keyword>
<proteinExistence type="inferred from homology"/>
<evidence type="ECO:0000313" key="5">
    <source>
        <dbReference type="Proteomes" id="UP000054495"/>
    </source>
</evidence>
<evidence type="ECO:0000313" key="4">
    <source>
        <dbReference type="EMBL" id="EPB79650.1"/>
    </source>
</evidence>
<dbReference type="PANTHER" id="PTHR45918:SF2">
    <property type="entry name" value="ALPHA-1,3_1,6-MANNOSYLTRANSFERASE ALG2"/>
    <property type="match status" value="1"/>
</dbReference>
<keyword evidence="2" id="KW-0472">Membrane</keyword>
<dbReference type="EC" id="2.4.1.132" evidence="2"/>
<dbReference type="GO" id="GO:0004378">
    <property type="term" value="F:GDP-Man:Man(1)GlcNAc(2)-PP-Dol alpha-1,3-mannosyltransferase activity"/>
    <property type="evidence" value="ECO:0007669"/>
    <property type="project" value="UniProtKB-UniRule"/>
</dbReference>
<evidence type="ECO:0000256" key="1">
    <source>
        <dbReference type="ARBA" id="ARBA00022676"/>
    </source>
</evidence>
<dbReference type="InterPro" id="IPR027054">
    <property type="entry name" value="ALG2"/>
</dbReference>
<keyword evidence="2" id="KW-0812">Transmembrane</keyword>
<dbReference type="EC" id="2.4.1.257" evidence="2"/>
<dbReference type="GO" id="GO:0102704">
    <property type="term" value="F:GDP-Man:Man(2)GlcNAc(2)-PP-Dol alpha-1,6-mannosyltransferase activity"/>
    <property type="evidence" value="ECO:0007669"/>
    <property type="project" value="UniProtKB-UniRule"/>
</dbReference>
<feature type="domain" description="Glycosyl transferase family 1" evidence="3">
    <location>
        <begin position="186"/>
        <end position="284"/>
    </location>
</feature>
<comment type="function">
    <text evidence="2">Mannosylates Man(2)GlcNAc(2)-dolichol diphosphate and Man(1)GlcNAc(2)-dolichol diphosphate to form Man(3)GlcNAc(2)-dolichol diphosphate.</text>
</comment>
<reference evidence="4 5" key="1">
    <citation type="submission" date="2013-05" db="EMBL/GenBank/DDBJ databases">
        <title>Draft genome of the parasitic nematode Anyclostoma ceylanicum.</title>
        <authorList>
            <person name="Mitreva M."/>
        </authorList>
    </citation>
    <scope>NUCLEOTIDE SEQUENCE [LARGE SCALE GENOMIC DNA]</scope>
</reference>
<dbReference type="SUPFAM" id="SSF53756">
    <property type="entry name" value="UDP-Glycosyltransferase/glycogen phosphorylase"/>
    <property type="match status" value="1"/>
</dbReference>
<sequence length="339" mass="38504">MHVVIIHPEQWNGGSDRCTVALIRHFVSKGYKVTWLTTMIDEYWKDHKFDGVDIREVGLKLHPGDWWSQNVALGWYLVLNNIKPDLVVVDHSARWYSNLIGLIEEHLFEQTDVIMVAIGISAVVLTLLLTLLSLNLFAASQFSRVMPRIEKSKIRVVYPPCDVDSIVISLAGSVMPHIPESRIYYELLQKMTKDLDVTDVVHFIPSPSECQKFELYRQCDSALYTPPNEHFGIVPIEALDQRRPVIVCDSGGPAETVIEDVTGSKILKPTGELLAEAMVHHIKKQEWPALDCDETYEKQRARFDRDFSLRGFCAHIDEAVAQLFPDLAAISSRNRRALA</sequence>
<keyword evidence="2" id="KW-1133">Transmembrane helix</keyword>
<name>A0A0D6M695_9BILA</name>
<dbReference type="GO" id="GO:0005789">
    <property type="term" value="C:endoplasmic reticulum membrane"/>
    <property type="evidence" value="ECO:0007669"/>
    <property type="project" value="UniProtKB-SubCell"/>
</dbReference>
<dbReference type="Pfam" id="PF00534">
    <property type="entry name" value="Glycos_transf_1"/>
    <property type="match status" value="1"/>
</dbReference>
<comment type="pathway">
    <text evidence="2">Protein modification; protein glycosylation.</text>
</comment>
<dbReference type="Gene3D" id="3.40.50.2000">
    <property type="entry name" value="Glycogen Phosphorylase B"/>
    <property type="match status" value="1"/>
</dbReference>
<organism evidence="4 5">
    <name type="scientific">Ancylostoma ceylanicum</name>
    <dbReference type="NCBI Taxonomy" id="53326"/>
    <lineage>
        <taxon>Eukaryota</taxon>
        <taxon>Metazoa</taxon>
        <taxon>Ecdysozoa</taxon>
        <taxon>Nematoda</taxon>
        <taxon>Chromadorea</taxon>
        <taxon>Rhabditida</taxon>
        <taxon>Rhabditina</taxon>
        <taxon>Rhabditomorpha</taxon>
        <taxon>Strongyloidea</taxon>
        <taxon>Ancylostomatidae</taxon>
        <taxon>Ancylostomatinae</taxon>
        <taxon>Ancylostoma</taxon>
    </lineage>
</organism>
<evidence type="ECO:0000256" key="2">
    <source>
        <dbReference type="RuleBase" id="RU367136"/>
    </source>
</evidence>
<dbReference type="PANTHER" id="PTHR45918">
    <property type="entry name" value="ALPHA-1,3/1,6-MANNOSYLTRANSFERASE ALG2"/>
    <property type="match status" value="1"/>
</dbReference>
<comment type="catalytic activity">
    <reaction evidence="2">
        <text>an alpha-D-Man-(1-&gt;3)-beta-D-Man-(1-&gt;4)-beta-D-GlcNAc-(1-&gt;4)-alpha-D-GlcNAc-diphospho-di-trans,poly-cis-dolichol + GDP-alpha-D-mannose = an alpha-D-Man-(1-&gt;3)-[alpha-D-Man-(1-&gt;6)]-beta-D-Man-(1-&gt;4)-beta-D-GlcNAc-(1-&gt;4)-alpha-D-GlcNAc-diphospho-di-trans,poly-cis-dolichol + GDP + H(+)</text>
        <dbReference type="Rhea" id="RHEA:29519"/>
        <dbReference type="Rhea" id="RHEA-COMP:19513"/>
        <dbReference type="Rhea" id="RHEA-COMP:19515"/>
        <dbReference type="ChEBI" id="CHEBI:15378"/>
        <dbReference type="ChEBI" id="CHEBI:57527"/>
        <dbReference type="ChEBI" id="CHEBI:58189"/>
        <dbReference type="ChEBI" id="CHEBI:132510"/>
        <dbReference type="ChEBI" id="CHEBI:132511"/>
        <dbReference type="EC" id="2.4.1.257"/>
    </reaction>
    <physiologicalReaction direction="left-to-right" evidence="2">
        <dbReference type="Rhea" id="RHEA:29520"/>
    </physiologicalReaction>
</comment>
<gene>
    <name evidence="4" type="ORF">ANCCEY_01194</name>
</gene>
<dbReference type="UniPathway" id="UPA00378"/>
<comment type="subcellular location">
    <subcellularLocation>
        <location evidence="2">Endoplasmic reticulum membrane</location>
        <topology evidence="2">Single-pass membrane protein</topology>
    </subcellularLocation>
</comment>
<evidence type="ECO:0000259" key="3">
    <source>
        <dbReference type="Pfam" id="PF00534"/>
    </source>
</evidence>
<keyword evidence="2 4" id="KW-0808">Transferase</keyword>
<dbReference type="EMBL" id="KE124790">
    <property type="protein sequence ID" value="EPB79650.1"/>
    <property type="molecule type" value="Genomic_DNA"/>
</dbReference>
<comment type="catalytic activity">
    <reaction evidence="2">
        <text>a beta-D-Man-(1-&gt;4)-beta-D-GlcNAc-(1-&gt;4)-alpha-D-GlcNAc-diphospho-di-trans,poly-cis-dolichol + GDP-alpha-D-mannose = an alpha-D-Man-(1-&gt;3)-beta-D-Man-(1-&gt;4)-beta-D-GlcNAc-(1-&gt;4)-alpha-D-GlcNAc-diphospho-di-trans,poly-cis-dolichol + GDP + H(+)</text>
        <dbReference type="Rhea" id="RHEA:29515"/>
        <dbReference type="Rhea" id="RHEA-COMP:19511"/>
        <dbReference type="Rhea" id="RHEA-COMP:19513"/>
        <dbReference type="ChEBI" id="CHEBI:15378"/>
        <dbReference type="ChEBI" id="CHEBI:57527"/>
        <dbReference type="ChEBI" id="CHEBI:58189"/>
        <dbReference type="ChEBI" id="CHEBI:58472"/>
        <dbReference type="ChEBI" id="CHEBI:132510"/>
        <dbReference type="EC" id="2.4.1.132"/>
    </reaction>
    <physiologicalReaction direction="left-to-right" evidence="2">
        <dbReference type="Rhea" id="RHEA:29516"/>
    </physiologicalReaction>
</comment>
<dbReference type="Proteomes" id="UP000054495">
    <property type="component" value="Unassembled WGS sequence"/>
</dbReference>
<accession>A0A0D6M695</accession>
<dbReference type="InterPro" id="IPR001296">
    <property type="entry name" value="Glyco_trans_1"/>
</dbReference>
<keyword evidence="5" id="KW-1185">Reference proteome</keyword>
<dbReference type="AlphaFoldDB" id="A0A0D6M695"/>